<evidence type="ECO:0000256" key="1">
    <source>
        <dbReference type="SAM" id="MobiDB-lite"/>
    </source>
</evidence>
<evidence type="ECO:0000259" key="2">
    <source>
        <dbReference type="PROSITE" id="PS50011"/>
    </source>
</evidence>
<dbReference type="InterPro" id="IPR051681">
    <property type="entry name" value="Ser/Thr_Kinases-Pseudokinases"/>
</dbReference>
<dbReference type="GO" id="GO:0005524">
    <property type="term" value="F:ATP binding"/>
    <property type="evidence" value="ECO:0007669"/>
    <property type="project" value="InterPro"/>
</dbReference>
<dbReference type="SMART" id="SM00220">
    <property type="entry name" value="S_TKc"/>
    <property type="match status" value="1"/>
</dbReference>
<dbReference type="PROSITE" id="PS00108">
    <property type="entry name" value="PROTEIN_KINASE_ST"/>
    <property type="match status" value="1"/>
</dbReference>
<dbReference type="PROSITE" id="PS50011">
    <property type="entry name" value="PROTEIN_KINASE_DOM"/>
    <property type="match status" value="1"/>
</dbReference>
<dbReference type="InterPro" id="IPR008271">
    <property type="entry name" value="Ser/Thr_kinase_AS"/>
</dbReference>
<dbReference type="Pfam" id="PF07714">
    <property type="entry name" value="PK_Tyr_Ser-Thr"/>
    <property type="match status" value="1"/>
</dbReference>
<dbReference type="InterPro" id="IPR001245">
    <property type="entry name" value="Ser-Thr/Tyr_kinase_cat_dom"/>
</dbReference>
<dbReference type="InterPro" id="IPR000719">
    <property type="entry name" value="Prot_kinase_dom"/>
</dbReference>
<dbReference type="EMBL" id="LSYV01000064">
    <property type="protein sequence ID" value="KXZ44753.1"/>
    <property type="molecule type" value="Genomic_DNA"/>
</dbReference>
<feature type="domain" description="Protein kinase" evidence="2">
    <location>
        <begin position="36"/>
        <end position="320"/>
    </location>
</feature>
<dbReference type="InterPro" id="IPR011009">
    <property type="entry name" value="Kinase-like_dom_sf"/>
</dbReference>
<reference evidence="4" key="1">
    <citation type="journal article" date="2016" name="Nat. Commun.">
        <title>The Gonium pectorale genome demonstrates co-option of cell cycle regulation during the evolution of multicellularity.</title>
        <authorList>
            <person name="Hanschen E.R."/>
            <person name="Marriage T.N."/>
            <person name="Ferris P.J."/>
            <person name="Hamaji T."/>
            <person name="Toyoda A."/>
            <person name="Fujiyama A."/>
            <person name="Neme R."/>
            <person name="Noguchi H."/>
            <person name="Minakuchi Y."/>
            <person name="Suzuki M."/>
            <person name="Kawai-Toyooka H."/>
            <person name="Smith D.R."/>
            <person name="Sparks H."/>
            <person name="Anderson J."/>
            <person name="Bakaric R."/>
            <person name="Luria V."/>
            <person name="Karger A."/>
            <person name="Kirschner M.W."/>
            <person name="Durand P.M."/>
            <person name="Michod R.E."/>
            <person name="Nozaki H."/>
            <person name="Olson B.J."/>
        </authorList>
    </citation>
    <scope>NUCLEOTIDE SEQUENCE [LARGE SCALE GENOMIC DNA]</scope>
    <source>
        <strain evidence="4">NIES-2863</strain>
    </source>
</reference>
<gene>
    <name evidence="3" type="ORF">GPECTOR_63g77</name>
</gene>
<feature type="region of interest" description="Disordered" evidence="1">
    <location>
        <begin position="39"/>
        <end position="90"/>
    </location>
</feature>
<protein>
    <recommendedName>
        <fullName evidence="2">Protein kinase domain-containing protein</fullName>
    </recommendedName>
</protein>
<name>A0A150G4P9_GONPE</name>
<dbReference type="PANTHER" id="PTHR44329:SF214">
    <property type="entry name" value="PROTEIN KINASE DOMAIN-CONTAINING PROTEIN"/>
    <property type="match status" value="1"/>
</dbReference>
<evidence type="ECO:0000313" key="3">
    <source>
        <dbReference type="EMBL" id="KXZ44753.1"/>
    </source>
</evidence>
<dbReference type="GO" id="GO:0004674">
    <property type="term" value="F:protein serine/threonine kinase activity"/>
    <property type="evidence" value="ECO:0007669"/>
    <property type="project" value="TreeGrafter"/>
</dbReference>
<proteinExistence type="predicted"/>
<evidence type="ECO:0000313" key="4">
    <source>
        <dbReference type="Proteomes" id="UP000075714"/>
    </source>
</evidence>
<accession>A0A150G4P9</accession>
<dbReference type="OrthoDB" id="547759at2759"/>
<comment type="caution">
    <text evidence="3">The sequence shown here is derived from an EMBL/GenBank/DDBJ whole genome shotgun (WGS) entry which is preliminary data.</text>
</comment>
<dbReference type="SUPFAM" id="SSF56112">
    <property type="entry name" value="Protein kinase-like (PK-like)"/>
    <property type="match status" value="1"/>
</dbReference>
<keyword evidence="4" id="KW-1185">Reference proteome</keyword>
<dbReference type="AlphaFoldDB" id="A0A150G4P9"/>
<organism evidence="3 4">
    <name type="scientific">Gonium pectorale</name>
    <name type="common">Green alga</name>
    <dbReference type="NCBI Taxonomy" id="33097"/>
    <lineage>
        <taxon>Eukaryota</taxon>
        <taxon>Viridiplantae</taxon>
        <taxon>Chlorophyta</taxon>
        <taxon>core chlorophytes</taxon>
        <taxon>Chlorophyceae</taxon>
        <taxon>CS clade</taxon>
        <taxon>Chlamydomonadales</taxon>
        <taxon>Volvocaceae</taxon>
        <taxon>Gonium</taxon>
    </lineage>
</organism>
<dbReference type="Gene3D" id="3.30.200.20">
    <property type="entry name" value="Phosphorylase Kinase, domain 1"/>
    <property type="match status" value="1"/>
</dbReference>
<dbReference type="Proteomes" id="UP000075714">
    <property type="component" value="Unassembled WGS sequence"/>
</dbReference>
<feature type="compositionally biased region" description="Gly residues" evidence="1">
    <location>
        <begin position="69"/>
        <end position="90"/>
    </location>
</feature>
<dbReference type="PANTHER" id="PTHR44329">
    <property type="entry name" value="SERINE/THREONINE-PROTEIN KINASE TNNI3K-RELATED"/>
    <property type="match status" value="1"/>
</dbReference>
<dbReference type="Gene3D" id="1.10.510.10">
    <property type="entry name" value="Transferase(Phosphotransferase) domain 1"/>
    <property type="match status" value="1"/>
</dbReference>
<dbReference type="STRING" id="33097.A0A150G4P9"/>
<sequence>MLPGIDLNVRARMGGTAAAAVAATEVAEAGTTAAAEATLQGGGGGAAAAVGQQDGQEQDGPEGLAGLDWGAGGGGDGGDGGGGDGGGGAAAAGNAEAGGGAPAPLPPTAAAAALAQEVEVLARCRHPNVVQLLAASLGPPRACLVMELMDTNLERLMYGGAGGHTAAAEAEAEAAGAAGAAAGGAGGEGQGLGLGPHAASEATSGGAAGAPRLLPLPQVLHIATQVARALAYLHPTVLHRDLKPANVLISQPDSERPTVKLGDFGLSRLKLTAHMTANPEVGTVPYIAPESFDTRNCIITDRARAAVSTSAGSAGRRETR</sequence>